<keyword evidence="3" id="KW-0285">Flavoprotein</keyword>
<keyword evidence="4" id="KW-0274">FAD</keyword>
<dbReference type="GO" id="GO:0004657">
    <property type="term" value="F:proline dehydrogenase activity"/>
    <property type="evidence" value="ECO:0007669"/>
    <property type="project" value="TreeGrafter"/>
</dbReference>
<dbReference type="OrthoDB" id="2219495at2759"/>
<comment type="caution">
    <text evidence="7">The sequence shown here is derived from an EMBL/GenBank/DDBJ whole genome shotgun (WGS) entry which is preliminary data.</text>
</comment>
<dbReference type="Gene3D" id="3.50.50.60">
    <property type="entry name" value="FAD/NAD(P)-binding domain"/>
    <property type="match status" value="1"/>
</dbReference>
<evidence type="ECO:0000256" key="2">
    <source>
        <dbReference type="ARBA" id="ARBA00010989"/>
    </source>
</evidence>
<dbReference type="AlphaFoldDB" id="A0A8H6RBB2"/>
<keyword evidence="8" id="KW-1185">Reference proteome</keyword>
<dbReference type="EMBL" id="JABCIY010000219">
    <property type="protein sequence ID" value="KAF7187883.1"/>
    <property type="molecule type" value="Genomic_DNA"/>
</dbReference>
<dbReference type="SUPFAM" id="SSF54373">
    <property type="entry name" value="FAD-linked reductases, C-terminal domain"/>
    <property type="match status" value="1"/>
</dbReference>
<comment type="cofactor">
    <cofactor evidence="1">
        <name>FAD</name>
        <dbReference type="ChEBI" id="CHEBI:57692"/>
    </cofactor>
</comment>
<accession>A0A8H6RBB2</accession>
<dbReference type="GO" id="GO:0050031">
    <property type="term" value="F:L-pipecolate oxidase activity"/>
    <property type="evidence" value="ECO:0007669"/>
    <property type="project" value="TreeGrafter"/>
</dbReference>
<dbReference type="GO" id="GO:0050660">
    <property type="term" value="F:flavin adenine dinucleotide binding"/>
    <property type="evidence" value="ECO:0007669"/>
    <property type="project" value="InterPro"/>
</dbReference>
<evidence type="ECO:0000256" key="4">
    <source>
        <dbReference type="ARBA" id="ARBA00022827"/>
    </source>
</evidence>
<organism evidence="7 8">
    <name type="scientific">Pseudocercospora fuligena</name>
    <dbReference type="NCBI Taxonomy" id="685502"/>
    <lineage>
        <taxon>Eukaryota</taxon>
        <taxon>Fungi</taxon>
        <taxon>Dikarya</taxon>
        <taxon>Ascomycota</taxon>
        <taxon>Pezizomycotina</taxon>
        <taxon>Dothideomycetes</taxon>
        <taxon>Dothideomycetidae</taxon>
        <taxon>Mycosphaerellales</taxon>
        <taxon>Mycosphaerellaceae</taxon>
        <taxon>Pseudocercospora</taxon>
    </lineage>
</organism>
<dbReference type="SUPFAM" id="SSF51905">
    <property type="entry name" value="FAD/NAD(P)-binding domain"/>
    <property type="match status" value="1"/>
</dbReference>
<protein>
    <submittedName>
        <fullName evidence="7">L-pipecolate oxidase</fullName>
    </submittedName>
</protein>
<sequence>MQRVHQILSHFSSGATAQQSIVPKDVLIVGSGVFGLGTAYALAQRSEFKDTKITVLERVDFPAQDGSSIDSSRIIRADYADVAYAQLMAEAMPYWKGDFGKEGRFTQSGLAIIGEGDHPGADNFLNEALHNVTKNLGLKLGSEVTVFKTEEEARKVMGTAKGYVGNKGYVNWTSGWAHAEDGIKYLRKKVEELNRVEFKTAEVKRLVFANDNTVSGVELTSGDTVTADLTVLATGAWTPKLIDLRGIASATGQCLAYIDITEEEERRLSQPGQPVFLCENDGLFIIPPRDRKLKVARHGYGYANPVTIPHPEKAGEQITVSLPKTKLDDPDMDIPPEAKKVCRDFLRRCIPELGDRPFTYTRLCWYTDTPTGDWLIDYHPKYKGLFVATGGSGHGYKFLPIIGERIVDVMQNVEKDDLGRKLRAKWQWPTQKFHQDHVWTNDWRGEGVKGMILEEEMRKKVDLDQIDA</sequence>
<dbReference type="GO" id="GO:0008115">
    <property type="term" value="F:sarcosine oxidase activity"/>
    <property type="evidence" value="ECO:0007669"/>
    <property type="project" value="TreeGrafter"/>
</dbReference>
<dbReference type="PANTHER" id="PTHR10961">
    <property type="entry name" value="PEROXISOMAL SARCOSINE OXIDASE"/>
    <property type="match status" value="1"/>
</dbReference>
<dbReference type="Proteomes" id="UP000660729">
    <property type="component" value="Unassembled WGS sequence"/>
</dbReference>
<dbReference type="PANTHER" id="PTHR10961:SF46">
    <property type="entry name" value="PEROXISOMAL SARCOSINE OXIDASE"/>
    <property type="match status" value="1"/>
</dbReference>
<name>A0A8H6RBB2_9PEZI</name>
<evidence type="ECO:0000313" key="7">
    <source>
        <dbReference type="EMBL" id="KAF7187883.1"/>
    </source>
</evidence>
<evidence type="ECO:0000256" key="5">
    <source>
        <dbReference type="ARBA" id="ARBA00023002"/>
    </source>
</evidence>
<dbReference type="InterPro" id="IPR045170">
    <property type="entry name" value="MTOX"/>
</dbReference>
<keyword evidence="5" id="KW-0560">Oxidoreductase</keyword>
<evidence type="ECO:0000259" key="6">
    <source>
        <dbReference type="Pfam" id="PF01266"/>
    </source>
</evidence>
<dbReference type="InterPro" id="IPR036188">
    <property type="entry name" value="FAD/NAD-bd_sf"/>
</dbReference>
<dbReference type="Pfam" id="PF01266">
    <property type="entry name" value="DAO"/>
    <property type="match status" value="1"/>
</dbReference>
<dbReference type="InterPro" id="IPR006076">
    <property type="entry name" value="FAD-dep_OxRdtase"/>
</dbReference>
<evidence type="ECO:0000256" key="1">
    <source>
        <dbReference type="ARBA" id="ARBA00001974"/>
    </source>
</evidence>
<reference evidence="7" key="1">
    <citation type="submission" date="2020-04" db="EMBL/GenBank/DDBJ databases">
        <title>Draft genome resource of the tomato pathogen Pseudocercospora fuligena.</title>
        <authorList>
            <person name="Zaccaron A."/>
        </authorList>
    </citation>
    <scope>NUCLEOTIDE SEQUENCE</scope>
    <source>
        <strain evidence="7">PF001</strain>
    </source>
</reference>
<evidence type="ECO:0000313" key="8">
    <source>
        <dbReference type="Proteomes" id="UP000660729"/>
    </source>
</evidence>
<proteinExistence type="inferred from homology"/>
<feature type="domain" description="FAD dependent oxidoreductase" evidence="6">
    <location>
        <begin position="25"/>
        <end position="408"/>
    </location>
</feature>
<gene>
    <name evidence="7" type="ORF">HII31_10783</name>
</gene>
<dbReference type="Gene3D" id="3.30.9.10">
    <property type="entry name" value="D-Amino Acid Oxidase, subunit A, domain 2"/>
    <property type="match status" value="1"/>
</dbReference>
<comment type="similarity">
    <text evidence="2">Belongs to the MSOX/MTOX family.</text>
</comment>
<evidence type="ECO:0000256" key="3">
    <source>
        <dbReference type="ARBA" id="ARBA00022630"/>
    </source>
</evidence>